<proteinExistence type="predicted"/>
<dbReference type="Gene3D" id="2.60.40.10">
    <property type="entry name" value="Immunoglobulins"/>
    <property type="match status" value="1"/>
</dbReference>
<dbReference type="GO" id="GO:0050852">
    <property type="term" value="P:T cell receptor signaling pathway"/>
    <property type="evidence" value="ECO:0007669"/>
    <property type="project" value="TreeGrafter"/>
</dbReference>
<evidence type="ECO:0000259" key="4">
    <source>
        <dbReference type="PROSITE" id="PS50835"/>
    </source>
</evidence>
<organism evidence="5 6">
    <name type="scientific">Lates japonicus</name>
    <name type="common">Japanese lates</name>
    <dbReference type="NCBI Taxonomy" id="270547"/>
    <lineage>
        <taxon>Eukaryota</taxon>
        <taxon>Metazoa</taxon>
        <taxon>Chordata</taxon>
        <taxon>Craniata</taxon>
        <taxon>Vertebrata</taxon>
        <taxon>Euteleostomi</taxon>
        <taxon>Actinopterygii</taxon>
        <taxon>Neopterygii</taxon>
        <taxon>Teleostei</taxon>
        <taxon>Neoteleostei</taxon>
        <taxon>Acanthomorphata</taxon>
        <taxon>Carangaria</taxon>
        <taxon>Carangaria incertae sedis</taxon>
        <taxon>Centropomidae</taxon>
        <taxon>Lates</taxon>
    </lineage>
</organism>
<dbReference type="InterPro" id="IPR013783">
    <property type="entry name" value="Ig-like_fold"/>
</dbReference>
<sequence>MEDRGNYTCVFPLIKPEGKIFNIELVVGAAPPPYIRIFTPPEDGVLLQCVVQGAFPKPKVEWQTSDGNVLPAEEPHVSERGGRYDVTLRTTVTKTTSSHLHCVATQEDIGHVTHAEIYVSFSGEISYN</sequence>
<keyword evidence="3" id="KW-0393">Immunoglobulin domain</keyword>
<protein>
    <submittedName>
        <fullName evidence="5">Butyrophilin-like protein 10 isoform X2</fullName>
    </submittedName>
</protein>
<dbReference type="GO" id="GO:0005102">
    <property type="term" value="F:signaling receptor binding"/>
    <property type="evidence" value="ECO:0007669"/>
    <property type="project" value="TreeGrafter"/>
</dbReference>
<dbReference type="SUPFAM" id="SSF48726">
    <property type="entry name" value="Immunoglobulin"/>
    <property type="match status" value="1"/>
</dbReference>
<dbReference type="PANTHER" id="PTHR24100">
    <property type="entry name" value="BUTYROPHILIN"/>
    <property type="match status" value="1"/>
</dbReference>
<comment type="subcellular location">
    <subcellularLocation>
        <location evidence="1">Membrane</location>
    </subcellularLocation>
</comment>
<evidence type="ECO:0000313" key="6">
    <source>
        <dbReference type="Proteomes" id="UP001279410"/>
    </source>
</evidence>
<dbReference type="GO" id="GO:0009897">
    <property type="term" value="C:external side of plasma membrane"/>
    <property type="evidence" value="ECO:0007669"/>
    <property type="project" value="TreeGrafter"/>
</dbReference>
<name>A0AAD3RFN8_LATJO</name>
<dbReference type="InterPro" id="IPR036179">
    <property type="entry name" value="Ig-like_dom_sf"/>
</dbReference>
<evidence type="ECO:0000256" key="2">
    <source>
        <dbReference type="ARBA" id="ARBA00023136"/>
    </source>
</evidence>
<dbReference type="InterPro" id="IPR050504">
    <property type="entry name" value="IgSF_BTN/MOG"/>
</dbReference>
<evidence type="ECO:0000256" key="1">
    <source>
        <dbReference type="ARBA" id="ARBA00004370"/>
    </source>
</evidence>
<evidence type="ECO:0000256" key="3">
    <source>
        <dbReference type="ARBA" id="ARBA00023319"/>
    </source>
</evidence>
<dbReference type="InterPro" id="IPR053896">
    <property type="entry name" value="BTN3A2-like_Ig-C"/>
</dbReference>
<accession>A0AAD3RFN8</accession>
<dbReference type="GO" id="GO:0001817">
    <property type="term" value="P:regulation of cytokine production"/>
    <property type="evidence" value="ECO:0007669"/>
    <property type="project" value="TreeGrafter"/>
</dbReference>
<comment type="caution">
    <text evidence="5">The sequence shown here is derived from an EMBL/GenBank/DDBJ whole genome shotgun (WGS) entry which is preliminary data.</text>
</comment>
<dbReference type="Proteomes" id="UP001279410">
    <property type="component" value="Unassembled WGS sequence"/>
</dbReference>
<dbReference type="InterPro" id="IPR007110">
    <property type="entry name" value="Ig-like_dom"/>
</dbReference>
<feature type="domain" description="Ig-like" evidence="4">
    <location>
        <begin position="32"/>
        <end position="118"/>
    </location>
</feature>
<keyword evidence="2" id="KW-0472">Membrane</keyword>
<dbReference type="AlphaFoldDB" id="A0AAD3RFN8"/>
<dbReference type="EMBL" id="BRZM01000107">
    <property type="protein sequence ID" value="GLD67248.1"/>
    <property type="molecule type" value="Genomic_DNA"/>
</dbReference>
<dbReference type="PANTHER" id="PTHR24100:SF151">
    <property type="entry name" value="ICOS LIGAND"/>
    <property type="match status" value="1"/>
</dbReference>
<reference evidence="5" key="1">
    <citation type="submission" date="2022-08" db="EMBL/GenBank/DDBJ databases">
        <title>Genome sequencing of akame (Lates japonicus).</title>
        <authorList>
            <person name="Hashiguchi Y."/>
            <person name="Takahashi H."/>
        </authorList>
    </citation>
    <scope>NUCLEOTIDE SEQUENCE</scope>
    <source>
        <strain evidence="5">Kochi</strain>
    </source>
</reference>
<keyword evidence="6" id="KW-1185">Reference proteome</keyword>
<dbReference type="Pfam" id="PF22705">
    <property type="entry name" value="C2-set_3"/>
    <property type="match status" value="1"/>
</dbReference>
<evidence type="ECO:0000313" key="5">
    <source>
        <dbReference type="EMBL" id="GLD67248.1"/>
    </source>
</evidence>
<dbReference type="PROSITE" id="PS50835">
    <property type="entry name" value="IG_LIKE"/>
    <property type="match status" value="1"/>
</dbReference>
<gene>
    <name evidence="5" type="ORF">AKAME5_001860600</name>
</gene>